<gene>
    <name evidence="4" type="ORF">TPA0910_71920</name>
</gene>
<dbReference type="Proteomes" id="UP001054854">
    <property type="component" value="Unassembled WGS sequence"/>
</dbReference>
<name>A0ABQ3UB03_STRHY</name>
<dbReference type="Gene3D" id="3.40.50.150">
    <property type="entry name" value="Vaccinia Virus protein VP39"/>
    <property type="match status" value="1"/>
</dbReference>
<dbReference type="RefSeq" id="WP_062012061.1">
    <property type="nucleotide sequence ID" value="NZ_BBON01000083.1"/>
</dbReference>
<evidence type="ECO:0000313" key="4">
    <source>
        <dbReference type="EMBL" id="GHJ32759.1"/>
    </source>
</evidence>
<keyword evidence="5" id="KW-1185">Reference proteome</keyword>
<dbReference type="InterPro" id="IPR029063">
    <property type="entry name" value="SAM-dependent_MTases_sf"/>
</dbReference>
<sequence length="210" mass="23056">MDINDPKDVVRRGYDALSRRYEQSFTAETKYQPWLGTLQQRIPAGATVLDLGCGTGIPVARVLSGAGHRVTGVDISEVQIRRARELVPEAEFRQADATAVEFPAASFDAVVSLYALIHIPLEEQPPLLAKIASWLRPGGWFLGTTGHSAWTGTDDNWLGGGTTMWWSHADAATYRTWLTEAGLAVQQEEFVPEGDSGHALFWARRPHAGE</sequence>
<dbReference type="CDD" id="cd02440">
    <property type="entry name" value="AdoMet_MTases"/>
    <property type="match status" value="1"/>
</dbReference>
<dbReference type="InterPro" id="IPR041698">
    <property type="entry name" value="Methyltransf_25"/>
</dbReference>
<dbReference type="SUPFAM" id="SSF53335">
    <property type="entry name" value="S-adenosyl-L-methionine-dependent methyltransferases"/>
    <property type="match status" value="1"/>
</dbReference>
<proteinExistence type="predicted"/>
<evidence type="ECO:0000313" key="5">
    <source>
        <dbReference type="Proteomes" id="UP001054854"/>
    </source>
</evidence>
<feature type="domain" description="Methyltransferase" evidence="3">
    <location>
        <begin position="48"/>
        <end position="139"/>
    </location>
</feature>
<evidence type="ECO:0000259" key="3">
    <source>
        <dbReference type="Pfam" id="PF13649"/>
    </source>
</evidence>
<dbReference type="PANTHER" id="PTHR43861">
    <property type="entry name" value="TRANS-ACONITATE 2-METHYLTRANSFERASE-RELATED"/>
    <property type="match status" value="1"/>
</dbReference>
<evidence type="ECO:0000256" key="1">
    <source>
        <dbReference type="ARBA" id="ARBA00022603"/>
    </source>
</evidence>
<reference evidence="4" key="1">
    <citation type="submission" date="2024-05" db="EMBL/GenBank/DDBJ databases">
        <title>Whole genome shotgun sequence of Streptomyces hygroscopicus NBRC 113678.</title>
        <authorList>
            <person name="Komaki H."/>
            <person name="Tamura T."/>
        </authorList>
    </citation>
    <scope>NUCLEOTIDE SEQUENCE</scope>
    <source>
        <strain evidence="4">N11-34</strain>
    </source>
</reference>
<dbReference type="GO" id="GO:0032259">
    <property type="term" value="P:methylation"/>
    <property type="evidence" value="ECO:0007669"/>
    <property type="project" value="UniProtKB-KW"/>
</dbReference>
<evidence type="ECO:0000256" key="2">
    <source>
        <dbReference type="ARBA" id="ARBA00022679"/>
    </source>
</evidence>
<accession>A0ABQ3UB03</accession>
<comment type="caution">
    <text evidence="4">The sequence shown here is derived from an EMBL/GenBank/DDBJ whole genome shotgun (WGS) entry which is preliminary data.</text>
</comment>
<dbReference type="Pfam" id="PF13649">
    <property type="entry name" value="Methyltransf_25"/>
    <property type="match status" value="1"/>
</dbReference>
<keyword evidence="1 4" id="KW-0489">Methyltransferase</keyword>
<organism evidence="4 5">
    <name type="scientific">Streptomyces hygroscopicus</name>
    <dbReference type="NCBI Taxonomy" id="1912"/>
    <lineage>
        <taxon>Bacteria</taxon>
        <taxon>Bacillati</taxon>
        <taxon>Actinomycetota</taxon>
        <taxon>Actinomycetes</taxon>
        <taxon>Kitasatosporales</taxon>
        <taxon>Streptomycetaceae</taxon>
        <taxon>Streptomyces</taxon>
        <taxon>Streptomyces violaceusniger group</taxon>
    </lineage>
</organism>
<dbReference type="EMBL" id="BNEK01000005">
    <property type="protein sequence ID" value="GHJ32759.1"/>
    <property type="molecule type" value="Genomic_DNA"/>
</dbReference>
<dbReference type="PANTHER" id="PTHR43861:SF1">
    <property type="entry name" value="TRANS-ACONITATE 2-METHYLTRANSFERASE"/>
    <property type="match status" value="1"/>
</dbReference>
<keyword evidence="2" id="KW-0808">Transferase</keyword>
<dbReference type="GO" id="GO:0008168">
    <property type="term" value="F:methyltransferase activity"/>
    <property type="evidence" value="ECO:0007669"/>
    <property type="project" value="UniProtKB-KW"/>
</dbReference>
<protein>
    <submittedName>
        <fullName evidence="4">Methyltransferase type 11</fullName>
    </submittedName>
</protein>